<name>A0A445MZA1_9BACT</name>
<dbReference type="AlphaFoldDB" id="A0A445MZA1"/>
<sequence length="35" mass="3775">MVKVEGIPDNPDGSVVLSEFFVQGAKGNNLSEYHP</sequence>
<gene>
    <name evidence="1" type="ORF">PITCH_A350015</name>
</gene>
<evidence type="ECO:0000313" key="1">
    <source>
        <dbReference type="EMBL" id="SPD74806.1"/>
    </source>
</evidence>
<reference evidence="1" key="1">
    <citation type="submission" date="2018-01" db="EMBL/GenBank/DDBJ databases">
        <authorList>
            <person name="Regsiter A."/>
            <person name="William W."/>
        </authorList>
    </citation>
    <scope>NUCLEOTIDE SEQUENCE</scope>
    <source>
        <strain evidence="1">TRIP AH-1</strain>
    </source>
</reference>
<protein>
    <submittedName>
        <fullName evidence="1">Uncharacterized protein</fullName>
    </submittedName>
</protein>
<accession>A0A445MZA1</accession>
<proteinExistence type="predicted"/>
<organism evidence="1">
    <name type="scientific">uncultured Desulfobacterium sp</name>
    <dbReference type="NCBI Taxonomy" id="201089"/>
    <lineage>
        <taxon>Bacteria</taxon>
        <taxon>Pseudomonadati</taxon>
        <taxon>Thermodesulfobacteriota</taxon>
        <taxon>Desulfobacteria</taxon>
        <taxon>Desulfobacterales</taxon>
        <taxon>Desulfobacteriaceae</taxon>
        <taxon>Desulfobacterium</taxon>
        <taxon>environmental samples</taxon>
    </lineage>
</organism>
<dbReference type="EMBL" id="OJIN01000176">
    <property type="protein sequence ID" value="SPD74806.1"/>
    <property type="molecule type" value="Genomic_DNA"/>
</dbReference>